<protein>
    <submittedName>
        <fullName evidence="1">Uncharacterized protein</fullName>
    </submittedName>
</protein>
<name>A0A6H5G311_9HEMI</name>
<gene>
    <name evidence="1" type="ORF">NTEN_LOCUS3255</name>
</gene>
<keyword evidence="2" id="KW-1185">Reference proteome</keyword>
<reference evidence="1 2" key="1">
    <citation type="submission" date="2020-02" db="EMBL/GenBank/DDBJ databases">
        <authorList>
            <person name="Ferguson B K."/>
        </authorList>
    </citation>
    <scope>NUCLEOTIDE SEQUENCE [LARGE SCALE GENOMIC DNA]</scope>
</reference>
<evidence type="ECO:0000313" key="2">
    <source>
        <dbReference type="Proteomes" id="UP000479000"/>
    </source>
</evidence>
<feature type="non-terminal residue" evidence="1">
    <location>
        <position position="98"/>
    </location>
</feature>
<evidence type="ECO:0000313" key="1">
    <source>
        <dbReference type="EMBL" id="CAA9996846.1"/>
    </source>
</evidence>
<dbReference type="Proteomes" id="UP000479000">
    <property type="component" value="Unassembled WGS sequence"/>
</dbReference>
<proteinExistence type="predicted"/>
<organism evidence="1 2">
    <name type="scientific">Nesidiocoris tenuis</name>
    <dbReference type="NCBI Taxonomy" id="355587"/>
    <lineage>
        <taxon>Eukaryota</taxon>
        <taxon>Metazoa</taxon>
        <taxon>Ecdysozoa</taxon>
        <taxon>Arthropoda</taxon>
        <taxon>Hexapoda</taxon>
        <taxon>Insecta</taxon>
        <taxon>Pterygota</taxon>
        <taxon>Neoptera</taxon>
        <taxon>Paraneoptera</taxon>
        <taxon>Hemiptera</taxon>
        <taxon>Heteroptera</taxon>
        <taxon>Panheteroptera</taxon>
        <taxon>Cimicomorpha</taxon>
        <taxon>Miridae</taxon>
        <taxon>Dicyphina</taxon>
        <taxon>Nesidiocoris</taxon>
    </lineage>
</organism>
<dbReference type="AlphaFoldDB" id="A0A6H5G311"/>
<dbReference type="EMBL" id="CADCXU010005118">
    <property type="protein sequence ID" value="CAA9996846.1"/>
    <property type="molecule type" value="Genomic_DNA"/>
</dbReference>
<accession>A0A6H5G311</accession>
<sequence length="98" mass="10550">MNSVPTGLGPISCRRLRCHTAAAGPVLPCLPFRRPPPATPSTRLGNKVITPPLWLSLLVLLPTTTTTTAVLRTSILPSLWSILLNSQNTTVLFIDPEP</sequence>